<dbReference type="EMBL" id="CP030840">
    <property type="protein sequence ID" value="AXC14808.1"/>
    <property type="molecule type" value="Genomic_DNA"/>
</dbReference>
<evidence type="ECO:0000313" key="2">
    <source>
        <dbReference type="Proteomes" id="UP000253606"/>
    </source>
</evidence>
<gene>
    <name evidence="1" type="ORF">ACPOL_5560</name>
</gene>
<evidence type="ECO:0000313" key="1">
    <source>
        <dbReference type="EMBL" id="AXC14808.1"/>
    </source>
</evidence>
<sequence>MAFSGKKSHDQLDCFVYTGSENALRNSIRVRLEPNANRTKEN</sequence>
<proteinExistence type="predicted"/>
<dbReference type="KEGG" id="abas:ACPOL_5560"/>
<reference evidence="1 2" key="1">
    <citation type="journal article" date="2018" name="Front. Microbiol.">
        <title>Hydrolytic Capabilities as a Key to Environmental Success: Chitinolytic and Cellulolytic Acidobacteria From Acidic Sub-arctic Soils and Boreal Peatlands.</title>
        <authorList>
            <person name="Belova S.E."/>
            <person name="Ravin N.V."/>
            <person name="Pankratov T.A."/>
            <person name="Rakitin A.L."/>
            <person name="Ivanova A.A."/>
            <person name="Beletsky A.V."/>
            <person name="Mardanov A.V."/>
            <person name="Sinninghe Damste J.S."/>
            <person name="Dedysh S.N."/>
        </authorList>
    </citation>
    <scope>NUCLEOTIDE SEQUENCE [LARGE SCALE GENOMIC DNA]</scope>
    <source>
        <strain evidence="1 2">SBC82</strain>
    </source>
</reference>
<accession>A0A2Z5G726</accession>
<dbReference type="AlphaFoldDB" id="A0A2Z5G726"/>
<organism evidence="1 2">
    <name type="scientific">Acidisarcina polymorpha</name>
    <dbReference type="NCBI Taxonomy" id="2211140"/>
    <lineage>
        <taxon>Bacteria</taxon>
        <taxon>Pseudomonadati</taxon>
        <taxon>Acidobacteriota</taxon>
        <taxon>Terriglobia</taxon>
        <taxon>Terriglobales</taxon>
        <taxon>Acidobacteriaceae</taxon>
        <taxon>Acidisarcina</taxon>
    </lineage>
</organism>
<dbReference type="Proteomes" id="UP000253606">
    <property type="component" value="Chromosome"/>
</dbReference>
<keyword evidence="2" id="KW-1185">Reference proteome</keyword>
<name>A0A2Z5G726_9BACT</name>
<protein>
    <submittedName>
        <fullName evidence="1">Uncharacterized protein</fullName>
    </submittedName>
</protein>